<evidence type="ECO:0000313" key="5">
    <source>
        <dbReference type="Proteomes" id="UP000001338"/>
    </source>
</evidence>
<comment type="caution">
    <text evidence="4">The sequence shown here is derived from an EMBL/GenBank/DDBJ whole genome shotgun (WGS) entry which is preliminary data.</text>
</comment>
<dbReference type="PANTHER" id="PTHR20857">
    <property type="entry name" value="THIAMINE-PHOSPHATE PYROPHOSPHORYLASE"/>
    <property type="match status" value="1"/>
</dbReference>
<keyword evidence="2" id="KW-0784">Thiamine biosynthesis</keyword>
<dbReference type="InterPro" id="IPR013785">
    <property type="entry name" value="Aldolase_TIM"/>
</dbReference>
<sequence length="227" mass="25878">MGKQRRLEIVKLSLEVQTFSWPLPGIYPILDWDFCKKKNLDFLTLPGIWLEYPDLVPFVQVRAKSASILELEFFVKSLQDRYPHLLLILNDFWEQAIEWNCFGAHVGKEDYESLNSEEKKVLFDSELYLGTSSHTLEEVNLLDSSLWNYTGLGPIFPTDNKGDAKPAIGTEILEKVVRESLLPVTLIGGIQVGNLDLILKKGEFLLSSISMACLEREFRAAATKIRK</sequence>
<organism evidence="4 5">
    <name type="scientific">Leptospira weilii str. 2006001853</name>
    <dbReference type="NCBI Taxonomy" id="1001589"/>
    <lineage>
        <taxon>Bacteria</taxon>
        <taxon>Pseudomonadati</taxon>
        <taxon>Spirochaetota</taxon>
        <taxon>Spirochaetia</taxon>
        <taxon>Leptospirales</taxon>
        <taxon>Leptospiraceae</taxon>
        <taxon>Leptospira</taxon>
    </lineage>
</organism>
<feature type="domain" description="Thiamine phosphate synthase/TenI" evidence="3">
    <location>
        <begin position="56"/>
        <end position="202"/>
    </location>
</feature>
<dbReference type="GO" id="GO:0009228">
    <property type="term" value="P:thiamine biosynthetic process"/>
    <property type="evidence" value="ECO:0007669"/>
    <property type="project" value="UniProtKB-KW"/>
</dbReference>
<gene>
    <name evidence="4" type="ORF">LEP1GSC036_2450</name>
</gene>
<evidence type="ECO:0000313" key="4">
    <source>
        <dbReference type="EMBL" id="EKR62904.1"/>
    </source>
</evidence>
<dbReference type="Proteomes" id="UP000001338">
    <property type="component" value="Unassembled WGS sequence"/>
</dbReference>
<dbReference type="CDD" id="cd00564">
    <property type="entry name" value="TMP_TenI"/>
    <property type="match status" value="1"/>
</dbReference>
<dbReference type="RefSeq" id="WP_004497812.1">
    <property type="nucleotide sequence ID" value="NZ_AFLV02000065.1"/>
</dbReference>
<protein>
    <submittedName>
        <fullName evidence="4">Putative thiamine-phosphate diphosphorylase</fullName>
    </submittedName>
</protein>
<dbReference type="Pfam" id="PF02581">
    <property type="entry name" value="TMP-TENI"/>
    <property type="match status" value="1"/>
</dbReference>
<dbReference type="AlphaFoldDB" id="A0A828YZJ5"/>
<evidence type="ECO:0000256" key="1">
    <source>
        <dbReference type="ARBA" id="ARBA00004948"/>
    </source>
</evidence>
<evidence type="ECO:0000259" key="3">
    <source>
        <dbReference type="Pfam" id="PF02581"/>
    </source>
</evidence>
<dbReference type="SUPFAM" id="SSF51391">
    <property type="entry name" value="Thiamin phosphate synthase"/>
    <property type="match status" value="1"/>
</dbReference>
<dbReference type="PANTHER" id="PTHR20857:SF15">
    <property type="entry name" value="THIAMINE-PHOSPHATE SYNTHASE"/>
    <property type="match status" value="1"/>
</dbReference>
<comment type="pathway">
    <text evidence="1">Cofactor biosynthesis; thiamine diphosphate biosynthesis.</text>
</comment>
<dbReference type="InterPro" id="IPR022998">
    <property type="entry name" value="ThiamineP_synth_TenI"/>
</dbReference>
<proteinExistence type="predicted"/>
<dbReference type="EMBL" id="AFLV02000065">
    <property type="protein sequence ID" value="EKR62904.1"/>
    <property type="molecule type" value="Genomic_DNA"/>
</dbReference>
<dbReference type="Gene3D" id="3.20.20.70">
    <property type="entry name" value="Aldolase class I"/>
    <property type="match status" value="1"/>
</dbReference>
<reference evidence="4 5" key="1">
    <citation type="submission" date="2012-10" db="EMBL/GenBank/DDBJ databases">
        <authorList>
            <person name="Harkins D.M."/>
            <person name="Durkin A.S."/>
            <person name="Brinkac L.M."/>
            <person name="Haft D.H."/>
            <person name="Selengut J.D."/>
            <person name="Sanka R."/>
            <person name="DePew J."/>
            <person name="Purushe J."/>
            <person name="Whelen A.C."/>
            <person name="Vinetz J.M."/>
            <person name="Sutton G.G."/>
            <person name="Nierman W.C."/>
            <person name="Fouts D.E."/>
        </authorList>
    </citation>
    <scope>NUCLEOTIDE SEQUENCE [LARGE SCALE GENOMIC DNA]</scope>
    <source>
        <strain evidence="4 5">2006001853</strain>
    </source>
</reference>
<name>A0A828YZJ5_9LEPT</name>
<dbReference type="GO" id="GO:0004789">
    <property type="term" value="F:thiamine-phosphate diphosphorylase activity"/>
    <property type="evidence" value="ECO:0007669"/>
    <property type="project" value="TreeGrafter"/>
</dbReference>
<accession>A0A828YZJ5</accession>
<evidence type="ECO:0000256" key="2">
    <source>
        <dbReference type="ARBA" id="ARBA00022977"/>
    </source>
</evidence>
<dbReference type="InterPro" id="IPR036206">
    <property type="entry name" value="ThiamineP_synth_sf"/>
</dbReference>
<dbReference type="GO" id="GO:0005737">
    <property type="term" value="C:cytoplasm"/>
    <property type="evidence" value="ECO:0007669"/>
    <property type="project" value="TreeGrafter"/>
</dbReference>